<reference evidence="1" key="1">
    <citation type="journal article" date="2021" name="Nat. Commun.">
        <title>Genetic determinants of endophytism in the Arabidopsis root mycobiome.</title>
        <authorList>
            <person name="Mesny F."/>
            <person name="Miyauchi S."/>
            <person name="Thiergart T."/>
            <person name="Pickel B."/>
            <person name="Atanasova L."/>
            <person name="Karlsson M."/>
            <person name="Huettel B."/>
            <person name="Barry K.W."/>
            <person name="Haridas S."/>
            <person name="Chen C."/>
            <person name="Bauer D."/>
            <person name="Andreopoulos W."/>
            <person name="Pangilinan J."/>
            <person name="LaButti K."/>
            <person name="Riley R."/>
            <person name="Lipzen A."/>
            <person name="Clum A."/>
            <person name="Drula E."/>
            <person name="Henrissat B."/>
            <person name="Kohler A."/>
            <person name="Grigoriev I.V."/>
            <person name="Martin F.M."/>
            <person name="Hacquard S."/>
        </authorList>
    </citation>
    <scope>NUCLEOTIDE SEQUENCE</scope>
    <source>
        <strain evidence="1">MPI-CAGE-CH-0235</strain>
    </source>
</reference>
<evidence type="ECO:0000313" key="2">
    <source>
        <dbReference type="Proteomes" id="UP000813444"/>
    </source>
</evidence>
<evidence type="ECO:0000313" key="1">
    <source>
        <dbReference type="EMBL" id="KAH7328564.1"/>
    </source>
</evidence>
<sequence length="228" mass="25340">MGPRNHRYTRVLGYHFFSLFTSNEKTNTHGSRGIQTDQHPAILRTCLSRILSVLVMSDYYGESSSGGYLSEPHFKRSASIRSEGQLDLQGPLEIVGSVKSGRGIKFEGDFVIRDKLDAYGSIEINGNLSCDGRMKAYGNILLNGYLLAKDKIKGYGKLQILGSVEGTEIRIYGNLVINGYLKCRRLIVYGSLTLIGPESSYVVEESEEITGPKLMREEEPDWDWGTAG</sequence>
<organism evidence="1 2">
    <name type="scientific">Stachybotrys elegans</name>
    <dbReference type="NCBI Taxonomy" id="80388"/>
    <lineage>
        <taxon>Eukaryota</taxon>
        <taxon>Fungi</taxon>
        <taxon>Dikarya</taxon>
        <taxon>Ascomycota</taxon>
        <taxon>Pezizomycotina</taxon>
        <taxon>Sordariomycetes</taxon>
        <taxon>Hypocreomycetidae</taxon>
        <taxon>Hypocreales</taxon>
        <taxon>Stachybotryaceae</taxon>
        <taxon>Stachybotrys</taxon>
    </lineage>
</organism>
<dbReference type="AlphaFoldDB" id="A0A8K0T129"/>
<keyword evidence="2" id="KW-1185">Reference proteome</keyword>
<dbReference type="Proteomes" id="UP000813444">
    <property type="component" value="Unassembled WGS sequence"/>
</dbReference>
<comment type="caution">
    <text evidence="1">The sequence shown here is derived from an EMBL/GenBank/DDBJ whole genome shotgun (WGS) entry which is preliminary data.</text>
</comment>
<dbReference type="EMBL" id="JAGPNK010000001">
    <property type="protein sequence ID" value="KAH7328564.1"/>
    <property type="molecule type" value="Genomic_DNA"/>
</dbReference>
<name>A0A8K0T129_9HYPO</name>
<proteinExistence type="predicted"/>
<dbReference type="OrthoDB" id="5194604at2759"/>
<protein>
    <submittedName>
        <fullName evidence="1">Uncharacterized protein</fullName>
    </submittedName>
</protein>
<accession>A0A8K0T129</accession>
<gene>
    <name evidence="1" type="ORF">B0I35DRAFT_417748</name>
</gene>